<comment type="catalytic activity">
    <reaction evidence="10">
        <text>(6S)-5,6,7,8-tetrahydrofolyl-(gamma-L-Glu)(n) + L-glutamate + ATP = (6S)-5,6,7,8-tetrahydrofolyl-(gamma-L-Glu)(n+1) + ADP + phosphate + H(+)</text>
        <dbReference type="Rhea" id="RHEA:10580"/>
        <dbReference type="Rhea" id="RHEA-COMP:14738"/>
        <dbReference type="Rhea" id="RHEA-COMP:14740"/>
        <dbReference type="ChEBI" id="CHEBI:15378"/>
        <dbReference type="ChEBI" id="CHEBI:29985"/>
        <dbReference type="ChEBI" id="CHEBI:30616"/>
        <dbReference type="ChEBI" id="CHEBI:43474"/>
        <dbReference type="ChEBI" id="CHEBI:141005"/>
        <dbReference type="ChEBI" id="CHEBI:456216"/>
        <dbReference type="EC" id="6.3.2.17"/>
    </reaction>
</comment>
<dbReference type="SUPFAM" id="SSF53623">
    <property type="entry name" value="MurD-like peptide ligases, catalytic domain"/>
    <property type="match status" value="1"/>
</dbReference>
<dbReference type="InterPro" id="IPR004101">
    <property type="entry name" value="Mur_ligase_C"/>
</dbReference>
<comment type="cofactor">
    <cofactor evidence="1">
        <name>Mg(2+)</name>
        <dbReference type="ChEBI" id="CHEBI:18420"/>
    </cofactor>
</comment>
<dbReference type="PANTHER" id="PTHR11136:SF0">
    <property type="entry name" value="DIHYDROFOLATE SYNTHETASE-RELATED"/>
    <property type="match status" value="1"/>
</dbReference>
<evidence type="ECO:0000256" key="8">
    <source>
        <dbReference type="ARBA" id="ARBA00022842"/>
    </source>
</evidence>
<dbReference type="GO" id="GO:0008841">
    <property type="term" value="F:dihydrofolate synthase activity"/>
    <property type="evidence" value="ECO:0007669"/>
    <property type="project" value="TreeGrafter"/>
</dbReference>
<evidence type="ECO:0000256" key="3">
    <source>
        <dbReference type="ARBA" id="ARBA00013025"/>
    </source>
</evidence>
<dbReference type="Gene3D" id="3.90.190.20">
    <property type="entry name" value="Mur ligase, C-terminal domain"/>
    <property type="match status" value="1"/>
</dbReference>
<evidence type="ECO:0000256" key="6">
    <source>
        <dbReference type="ARBA" id="ARBA00022741"/>
    </source>
</evidence>
<dbReference type="InterPro" id="IPR036565">
    <property type="entry name" value="Mur-like_cat_sf"/>
</dbReference>
<gene>
    <name evidence="14" type="ORF">ESZ50_03565</name>
</gene>
<dbReference type="GO" id="GO:0046872">
    <property type="term" value="F:metal ion binding"/>
    <property type="evidence" value="ECO:0007669"/>
    <property type="project" value="UniProtKB-KW"/>
</dbReference>
<dbReference type="FunFam" id="3.40.1190.10:FF:000011">
    <property type="entry name" value="Folylpolyglutamate synthase/dihydrofolate synthase"/>
    <property type="match status" value="1"/>
</dbReference>
<evidence type="ECO:0000313" key="14">
    <source>
        <dbReference type="EMBL" id="TYC50143.1"/>
    </source>
</evidence>
<protein>
    <recommendedName>
        <fullName evidence="3">tetrahydrofolate synthase</fullName>
        <ecNumber evidence="3">6.3.2.17</ecNumber>
    </recommendedName>
    <alternativeName>
        <fullName evidence="9">Tetrahydrofolylpolyglutamate synthase</fullName>
    </alternativeName>
</protein>
<dbReference type="EC" id="6.3.2.17" evidence="3"/>
<dbReference type="Proteomes" id="UP000371977">
    <property type="component" value="Unassembled WGS sequence"/>
</dbReference>
<dbReference type="NCBIfam" id="TIGR01499">
    <property type="entry name" value="folC"/>
    <property type="match status" value="1"/>
</dbReference>
<dbReference type="Pfam" id="PF02875">
    <property type="entry name" value="Mur_ligase_C"/>
    <property type="match status" value="1"/>
</dbReference>
<dbReference type="EMBL" id="SDGZ01000010">
    <property type="protein sequence ID" value="TYC50143.1"/>
    <property type="molecule type" value="Genomic_DNA"/>
</dbReference>
<reference evidence="14 15" key="1">
    <citation type="submission" date="2019-01" db="EMBL/GenBank/DDBJ databases">
        <title>Weissella sp. nov., a novel lactic acid bacterium isolated from animal feces.</title>
        <authorList>
            <person name="Wang L.-T."/>
        </authorList>
    </citation>
    <scope>NUCLEOTIDE SEQUENCE [LARGE SCALE GENOMIC DNA]</scope>
    <source>
        <strain evidence="14 15">8H-2</strain>
    </source>
</reference>
<evidence type="ECO:0000259" key="12">
    <source>
        <dbReference type="Pfam" id="PF02875"/>
    </source>
</evidence>
<comment type="caution">
    <text evidence="14">The sequence shown here is derived from an EMBL/GenBank/DDBJ whole genome shotgun (WGS) entry which is preliminary data.</text>
</comment>
<evidence type="ECO:0000256" key="11">
    <source>
        <dbReference type="PIRNR" id="PIRNR001563"/>
    </source>
</evidence>
<dbReference type="InterPro" id="IPR036615">
    <property type="entry name" value="Mur_ligase_C_dom_sf"/>
</dbReference>
<evidence type="ECO:0000256" key="5">
    <source>
        <dbReference type="ARBA" id="ARBA00022723"/>
    </source>
</evidence>
<keyword evidence="5" id="KW-0479">Metal-binding</keyword>
<dbReference type="GO" id="GO:0004326">
    <property type="term" value="F:tetrahydrofolylpolyglutamate synthase activity"/>
    <property type="evidence" value="ECO:0007669"/>
    <property type="project" value="UniProtKB-EC"/>
</dbReference>
<keyword evidence="8" id="KW-0460">Magnesium</keyword>
<dbReference type="AlphaFoldDB" id="A0A6C2C9P7"/>
<evidence type="ECO:0000259" key="13">
    <source>
        <dbReference type="Pfam" id="PF08245"/>
    </source>
</evidence>
<feature type="domain" description="Mur ligase central" evidence="13">
    <location>
        <begin position="44"/>
        <end position="267"/>
    </location>
</feature>
<dbReference type="Gene3D" id="3.40.1190.10">
    <property type="entry name" value="Mur-like, catalytic domain"/>
    <property type="match status" value="1"/>
</dbReference>
<proteinExistence type="inferred from homology"/>
<evidence type="ECO:0000256" key="9">
    <source>
        <dbReference type="ARBA" id="ARBA00030592"/>
    </source>
</evidence>
<accession>A0A6C2C9P7</accession>
<evidence type="ECO:0000256" key="7">
    <source>
        <dbReference type="ARBA" id="ARBA00022840"/>
    </source>
</evidence>
<keyword evidence="6 11" id="KW-0547">Nucleotide-binding</keyword>
<sequence>MKNEAAWAWLNGRAKFNIRPGLDRIQALLDSLGHPEQMTPMIHIAGTNGKGSTIAFAREILQAQGLTVGTFTSPAIEKFTEQIAINGTAIPDDLLIGYLERLRPLVETLDQDELTAGTTVFELTTAIAFLYFAESKLDVAIIEVGLGGLEDSTNVITPLLAVITTIGLDHVNILGNSLAEIAHHKAGIIKPGVPVVAGRIEPVAMAVIAAKSAQEGATLYQWQSDYQVTVMANEHFAFSDDGNTFPDLYKGLVGVHQIDNAAVAIELVLVYAKLTGITITSDIIQRGLANVSWPARMEKVQINPLVILDGAHNVPAISRLVENIQTRYATRPITIIFSAIVTKDIETMLTMLASLPNVNLILTSFDDNRAMKLTDYRGWEGAHVHLDADWPRLIEALLQAKSTDEVTIITGSLYFISQVRQRFYVNGTVNVKEE</sequence>
<dbReference type="PIRSF" id="PIRSF001563">
    <property type="entry name" value="Folylpolyglu_synth"/>
    <property type="match status" value="1"/>
</dbReference>
<dbReference type="PANTHER" id="PTHR11136">
    <property type="entry name" value="FOLYLPOLYGLUTAMATE SYNTHASE-RELATED"/>
    <property type="match status" value="1"/>
</dbReference>
<dbReference type="InterPro" id="IPR018109">
    <property type="entry name" value="Folylpolyglutamate_synth_CS"/>
</dbReference>
<dbReference type="PROSITE" id="PS01012">
    <property type="entry name" value="FOLYLPOLYGLU_SYNT_2"/>
    <property type="match status" value="1"/>
</dbReference>
<evidence type="ECO:0000256" key="4">
    <source>
        <dbReference type="ARBA" id="ARBA00022598"/>
    </source>
</evidence>
<evidence type="ECO:0000256" key="1">
    <source>
        <dbReference type="ARBA" id="ARBA00001946"/>
    </source>
</evidence>
<feature type="domain" description="Mur ligase C-terminal" evidence="12">
    <location>
        <begin position="296"/>
        <end position="412"/>
    </location>
</feature>
<evidence type="ECO:0000256" key="2">
    <source>
        <dbReference type="ARBA" id="ARBA00008276"/>
    </source>
</evidence>
<dbReference type="GO" id="GO:0005737">
    <property type="term" value="C:cytoplasm"/>
    <property type="evidence" value="ECO:0007669"/>
    <property type="project" value="TreeGrafter"/>
</dbReference>
<name>A0A6C2C9P7_9LACO</name>
<keyword evidence="7 11" id="KW-0067">ATP-binding</keyword>
<dbReference type="InterPro" id="IPR001645">
    <property type="entry name" value="Folylpolyglutamate_synth"/>
</dbReference>
<evidence type="ECO:0000256" key="10">
    <source>
        <dbReference type="ARBA" id="ARBA00047493"/>
    </source>
</evidence>
<dbReference type="OrthoDB" id="9809356at2"/>
<organism evidence="14 15">
    <name type="scientific">Weissella muntiaci</name>
    <dbReference type="NCBI Taxonomy" id="2508881"/>
    <lineage>
        <taxon>Bacteria</taxon>
        <taxon>Bacillati</taxon>
        <taxon>Bacillota</taxon>
        <taxon>Bacilli</taxon>
        <taxon>Lactobacillales</taxon>
        <taxon>Lactobacillaceae</taxon>
        <taxon>Weissella</taxon>
    </lineage>
</organism>
<dbReference type="RefSeq" id="WP_148622225.1">
    <property type="nucleotide sequence ID" value="NZ_SDGZ01000010.1"/>
</dbReference>
<keyword evidence="4 11" id="KW-0436">Ligase</keyword>
<dbReference type="Pfam" id="PF08245">
    <property type="entry name" value="Mur_ligase_M"/>
    <property type="match status" value="1"/>
</dbReference>
<dbReference type="InterPro" id="IPR013221">
    <property type="entry name" value="Mur_ligase_cen"/>
</dbReference>
<dbReference type="SUPFAM" id="SSF53244">
    <property type="entry name" value="MurD-like peptide ligases, peptide-binding domain"/>
    <property type="match status" value="1"/>
</dbReference>
<dbReference type="GO" id="GO:0005524">
    <property type="term" value="F:ATP binding"/>
    <property type="evidence" value="ECO:0007669"/>
    <property type="project" value="UniProtKB-KW"/>
</dbReference>
<evidence type="ECO:0000313" key="15">
    <source>
        <dbReference type="Proteomes" id="UP000371977"/>
    </source>
</evidence>
<comment type="similarity">
    <text evidence="2 11">Belongs to the folylpolyglutamate synthase family.</text>
</comment>
<keyword evidence="15" id="KW-1185">Reference proteome</keyword>